<proteinExistence type="predicted"/>
<dbReference type="InterPro" id="IPR000938">
    <property type="entry name" value="CAP-Gly_domain"/>
</dbReference>
<gene>
    <name evidence="3" type="ORF">CSUI_002717</name>
</gene>
<dbReference type="PANTHER" id="PTHR47430:SF4">
    <property type="entry name" value="GB|AAC33480.1"/>
    <property type="match status" value="1"/>
</dbReference>
<dbReference type="PANTHER" id="PTHR47430">
    <property type="entry name" value="GB|AAC33480.1"/>
    <property type="match status" value="1"/>
</dbReference>
<dbReference type="RefSeq" id="XP_067925107.1">
    <property type="nucleotide sequence ID" value="XM_068062916.1"/>
</dbReference>
<organism evidence="3 4">
    <name type="scientific">Cystoisospora suis</name>
    <dbReference type="NCBI Taxonomy" id="483139"/>
    <lineage>
        <taxon>Eukaryota</taxon>
        <taxon>Sar</taxon>
        <taxon>Alveolata</taxon>
        <taxon>Apicomplexa</taxon>
        <taxon>Conoidasida</taxon>
        <taxon>Coccidia</taxon>
        <taxon>Eucoccidiorida</taxon>
        <taxon>Eimeriorina</taxon>
        <taxon>Sarcocystidae</taxon>
        <taxon>Cystoisospora</taxon>
    </lineage>
</organism>
<feature type="domain" description="CAP-Gly" evidence="2">
    <location>
        <begin position="162"/>
        <end position="233"/>
    </location>
</feature>
<dbReference type="SMART" id="SM01052">
    <property type="entry name" value="CAP_GLY"/>
    <property type="match status" value="1"/>
</dbReference>
<dbReference type="EMBL" id="MIGC01001133">
    <property type="protein sequence ID" value="PHJ23431.1"/>
    <property type="molecule type" value="Genomic_DNA"/>
</dbReference>
<dbReference type="PROSITE" id="PS50245">
    <property type="entry name" value="CAP_GLY_2"/>
    <property type="match status" value="1"/>
</dbReference>
<evidence type="ECO:0000256" key="1">
    <source>
        <dbReference type="SAM" id="MobiDB-lite"/>
    </source>
</evidence>
<dbReference type="Proteomes" id="UP000221165">
    <property type="component" value="Unassembled WGS sequence"/>
</dbReference>
<dbReference type="VEuPathDB" id="ToxoDB:CSUI_002717"/>
<reference evidence="3 4" key="1">
    <citation type="journal article" date="2017" name="Int. J. Parasitol.">
        <title>The genome of the protozoan parasite Cystoisospora suis and a reverse vaccinology approach to identify vaccine candidates.</title>
        <authorList>
            <person name="Palmieri N."/>
            <person name="Shrestha A."/>
            <person name="Ruttkowski B."/>
            <person name="Beck T."/>
            <person name="Vogl C."/>
            <person name="Tomley F."/>
            <person name="Blake D.P."/>
            <person name="Joachim A."/>
        </authorList>
    </citation>
    <scope>NUCLEOTIDE SEQUENCE [LARGE SCALE GENOMIC DNA]</scope>
    <source>
        <strain evidence="3 4">Wien I</strain>
    </source>
</reference>
<dbReference type="Pfam" id="PF01302">
    <property type="entry name" value="CAP_GLY"/>
    <property type="match status" value="1"/>
</dbReference>
<evidence type="ECO:0000313" key="4">
    <source>
        <dbReference type="Proteomes" id="UP000221165"/>
    </source>
</evidence>
<feature type="compositionally biased region" description="Acidic residues" evidence="1">
    <location>
        <begin position="162"/>
        <end position="178"/>
    </location>
</feature>
<dbReference type="Gene3D" id="3.80.10.10">
    <property type="entry name" value="Ribonuclease Inhibitor"/>
    <property type="match status" value="2"/>
</dbReference>
<dbReference type="InterPro" id="IPR036859">
    <property type="entry name" value="CAP-Gly_dom_sf"/>
</dbReference>
<feature type="compositionally biased region" description="Basic and acidic residues" evidence="1">
    <location>
        <begin position="458"/>
        <end position="485"/>
    </location>
</feature>
<sequence length="815" mass="92852">MESPHTSLHLSSFSSSSSSCSPCASCSSPERRKLPPLRCTYTIGDRVCDLEGYRGTVRYIGLVQGYSRRTRKGPQTHPSSLLDAVDTSNEQKVDSRESRKPPLLSKSTEGKEEEKQDNSSRDSSGSLSHEGNEGEKTAEMKSIQGNIGKEEEKEEGDKTREEEEEEEEDLWIGIEWDDSSNRGKHDGSINGKRYFYCSSHMKQQEKKKKNEERDHKEEEEEKKKEIRGGSFVKRHKLIEPKSFKWAVLERYTTKLTQEQVDEMLLINPQTGKKKNVEFVGREEAEKYFGNLHLLNAMTFSSSHAIRSAGPPPYLYLPKLRMLSLVDSLIRDWGDLLSILRSTPHLQSLCLSGTRLDASTLPPSFLSRRLSSKERDAKCPGQEEKEKEEERERKGDEEEMKRDVRLLDLEELVLDETYITYQELVFLTGLAPKVERLSLRANSLDPTSLPFFLPSSHLGTDDQEKEDEKVAEVEDESREERRKEGDQEAEGNTEESTTLRGRGSERTPSSSSVKDKSTNERDEEEEEKRKKETCRSSTLLFARLTWLDISENEISSWMSCLSTFMYFPHLDTLCMLNNRLPGVCTAKQPPPPPLPDQLPLLHAEAEEREKSISRTEEENLDLDRNVDGGRSTPRGIAEDEKKKKEKEKHEQTGEEEEKITSEDLWGCISSSLSEERRNKVIELCLEENQIDTWETAIFLSKCFPKIERLMLQGNPFLLSSSSSSIARGGFGASSPQRQVLISLFPELRVLNGGTISKADRRSAERYTLSLLHRIKLRCTYTEGQGDSLPISRDLFNVLYQESHVCSSSLLLDFISS</sequence>
<accession>A0A2C6KHB5</accession>
<feature type="compositionally biased region" description="Basic and acidic residues" evidence="1">
    <location>
        <begin position="108"/>
        <end position="120"/>
    </location>
</feature>
<feature type="compositionally biased region" description="Basic and acidic residues" evidence="1">
    <location>
        <begin position="370"/>
        <end position="399"/>
    </location>
</feature>
<feature type="compositionally biased region" description="Basic and acidic residues" evidence="1">
    <location>
        <begin position="148"/>
        <end position="161"/>
    </location>
</feature>
<dbReference type="SUPFAM" id="SSF52047">
    <property type="entry name" value="RNI-like"/>
    <property type="match status" value="1"/>
</dbReference>
<dbReference type="SUPFAM" id="SSF74924">
    <property type="entry name" value="Cap-Gly domain"/>
    <property type="match status" value="2"/>
</dbReference>
<dbReference type="Gene3D" id="2.30.30.190">
    <property type="entry name" value="CAP Gly-rich-like domain"/>
    <property type="match status" value="1"/>
</dbReference>
<dbReference type="AlphaFoldDB" id="A0A2C6KHB5"/>
<feature type="compositionally biased region" description="Basic and acidic residues" evidence="1">
    <location>
        <begin position="89"/>
        <end position="100"/>
    </location>
</feature>
<feature type="compositionally biased region" description="Low complexity" evidence="1">
    <location>
        <begin position="1"/>
        <end position="28"/>
    </location>
</feature>
<feature type="compositionally biased region" description="Basic and acidic residues" evidence="1">
    <location>
        <begin position="202"/>
        <end position="224"/>
    </location>
</feature>
<name>A0A2C6KHB5_9APIC</name>
<feature type="region of interest" description="Disordered" evidence="1">
    <location>
        <begin position="368"/>
        <end position="399"/>
    </location>
</feature>
<feature type="region of interest" description="Disordered" evidence="1">
    <location>
        <begin position="605"/>
        <end position="658"/>
    </location>
</feature>
<protein>
    <submittedName>
        <fullName evidence="3">Cap-gly domain-containing protein</fullName>
    </submittedName>
</protein>
<feature type="compositionally biased region" description="Basic and acidic residues" evidence="1">
    <location>
        <begin position="605"/>
        <end position="626"/>
    </location>
</feature>
<dbReference type="OrthoDB" id="409725at2759"/>
<evidence type="ECO:0000313" key="3">
    <source>
        <dbReference type="EMBL" id="PHJ23431.1"/>
    </source>
</evidence>
<dbReference type="InterPro" id="IPR032675">
    <property type="entry name" value="LRR_dom_sf"/>
</dbReference>
<feature type="compositionally biased region" description="Basic and acidic residues" evidence="1">
    <location>
        <begin position="635"/>
        <end position="651"/>
    </location>
</feature>
<feature type="region of interest" description="Disordered" evidence="1">
    <location>
        <begin position="1"/>
        <end position="35"/>
    </location>
</feature>
<keyword evidence="4" id="KW-1185">Reference proteome</keyword>
<feature type="compositionally biased region" description="Basic and acidic residues" evidence="1">
    <location>
        <begin position="130"/>
        <end position="139"/>
    </location>
</feature>
<feature type="region of interest" description="Disordered" evidence="1">
    <location>
        <begin position="444"/>
        <end position="533"/>
    </location>
</feature>
<feature type="region of interest" description="Disordered" evidence="1">
    <location>
        <begin position="69"/>
        <end position="224"/>
    </location>
</feature>
<evidence type="ECO:0000259" key="2">
    <source>
        <dbReference type="PROSITE" id="PS50245"/>
    </source>
</evidence>
<comment type="caution">
    <text evidence="3">The sequence shown here is derived from an EMBL/GenBank/DDBJ whole genome shotgun (WGS) entry which is preliminary data.</text>
</comment>
<dbReference type="GeneID" id="94426127"/>